<sequence length="59" mass="7114">MYKLYLNKLFTKILIKLKKTIDYRSSRNRTYIGNLEGFCPNPLDDGPLLEVWKFGRYRI</sequence>
<comment type="caution">
    <text evidence="1">The sequence shown here is derived from an EMBL/GenBank/DDBJ whole genome shotgun (WGS) entry which is preliminary data.</text>
</comment>
<gene>
    <name evidence="1" type="ORF">S01H4_09977</name>
</gene>
<dbReference type="EMBL" id="BART01003720">
    <property type="protein sequence ID" value="GAG60453.1"/>
    <property type="molecule type" value="Genomic_DNA"/>
</dbReference>
<dbReference type="AlphaFoldDB" id="X0ZJE9"/>
<protein>
    <submittedName>
        <fullName evidence="1">Uncharacterized protein</fullName>
    </submittedName>
</protein>
<evidence type="ECO:0000313" key="1">
    <source>
        <dbReference type="EMBL" id="GAG60453.1"/>
    </source>
</evidence>
<reference evidence="1" key="1">
    <citation type="journal article" date="2014" name="Front. Microbiol.">
        <title>High frequency of phylogenetically diverse reductive dehalogenase-homologous genes in deep subseafloor sedimentary metagenomes.</title>
        <authorList>
            <person name="Kawai M."/>
            <person name="Futagami T."/>
            <person name="Toyoda A."/>
            <person name="Takaki Y."/>
            <person name="Nishi S."/>
            <person name="Hori S."/>
            <person name="Arai W."/>
            <person name="Tsubouchi T."/>
            <person name="Morono Y."/>
            <person name="Uchiyama I."/>
            <person name="Ito T."/>
            <person name="Fujiyama A."/>
            <person name="Inagaki F."/>
            <person name="Takami H."/>
        </authorList>
    </citation>
    <scope>NUCLEOTIDE SEQUENCE</scope>
    <source>
        <strain evidence="1">Expedition CK06-06</strain>
    </source>
</reference>
<organism evidence="1">
    <name type="scientific">marine sediment metagenome</name>
    <dbReference type="NCBI Taxonomy" id="412755"/>
    <lineage>
        <taxon>unclassified sequences</taxon>
        <taxon>metagenomes</taxon>
        <taxon>ecological metagenomes</taxon>
    </lineage>
</organism>
<proteinExistence type="predicted"/>
<accession>X0ZJE9</accession>
<name>X0ZJE9_9ZZZZ</name>